<feature type="domain" description="FAD/NAD(P)-binding" evidence="4">
    <location>
        <begin position="5"/>
        <end position="293"/>
    </location>
</feature>
<dbReference type="Proteomes" id="UP000837801">
    <property type="component" value="Unassembled WGS sequence"/>
</dbReference>
<dbReference type="InterPro" id="IPR023753">
    <property type="entry name" value="FAD/NAD-binding_dom"/>
</dbReference>
<evidence type="ECO:0000259" key="4">
    <source>
        <dbReference type="Pfam" id="PF07992"/>
    </source>
</evidence>
<sequence length="311" mass="33979">MTANFDVIVVGGGVAGLSACLMLSRCALKVLCIDSGKPCNSSVNHTHTFLTQEGSSASAIRDISRNQIEQYKKVEFYSGTVDDIEKLSPNQFKLRVNGNNYFITSQIVIASGVTDLLEESKIANLDKFWGHSVSSFAFSDGYDYKDKRAALINSLPGCVSEIAPLTSYFSKELTVMTNGGFDKNESDLSITNECEKNGVDVIHKEIKSLNGQGRKLKEVEFTDGSKFELDVIYYYPPFKVNGEEYLKKLGVEFCPELNLIKTDSMQKTNVPGICAAGDACTIIRSIPGSVAQGSFAGAVSAKTLFVEMWNK</sequence>
<dbReference type="InterPro" id="IPR050097">
    <property type="entry name" value="Ferredoxin-NADP_redctase_2"/>
</dbReference>
<evidence type="ECO:0000256" key="1">
    <source>
        <dbReference type="ARBA" id="ARBA00009333"/>
    </source>
</evidence>
<dbReference type="PRINTS" id="PR00469">
    <property type="entry name" value="PNDRDTASEII"/>
</dbReference>
<dbReference type="EMBL" id="CAKXYY010000015">
    <property type="protein sequence ID" value="CAH2354315.1"/>
    <property type="molecule type" value="Genomic_DNA"/>
</dbReference>
<keyword evidence="3" id="KW-0560">Oxidoreductase</keyword>
<comment type="caution">
    <text evidence="5">The sequence shown here is derived from an EMBL/GenBank/DDBJ whole genome shotgun (WGS) entry which is preliminary data.</text>
</comment>
<gene>
    <name evidence="5" type="ORF">CLIB1423_15S03378</name>
</gene>
<evidence type="ECO:0000256" key="3">
    <source>
        <dbReference type="ARBA" id="ARBA00023002"/>
    </source>
</evidence>
<reference evidence="5" key="1">
    <citation type="submission" date="2022-03" db="EMBL/GenBank/DDBJ databases">
        <authorList>
            <person name="Legras J.-L."/>
            <person name="Devillers H."/>
            <person name="Grondin C."/>
        </authorList>
    </citation>
    <scope>NUCLEOTIDE SEQUENCE</scope>
    <source>
        <strain evidence="5">CLIB 1423</strain>
    </source>
</reference>
<dbReference type="InterPro" id="IPR036188">
    <property type="entry name" value="FAD/NAD-bd_sf"/>
</dbReference>
<dbReference type="PRINTS" id="PR00368">
    <property type="entry name" value="FADPNR"/>
</dbReference>
<dbReference type="OrthoDB" id="10260355at2759"/>
<dbReference type="Pfam" id="PF07992">
    <property type="entry name" value="Pyr_redox_2"/>
    <property type="match status" value="1"/>
</dbReference>
<organism evidence="5 6">
    <name type="scientific">[Candida] railenensis</name>
    <dbReference type="NCBI Taxonomy" id="45579"/>
    <lineage>
        <taxon>Eukaryota</taxon>
        <taxon>Fungi</taxon>
        <taxon>Dikarya</taxon>
        <taxon>Ascomycota</taxon>
        <taxon>Saccharomycotina</taxon>
        <taxon>Pichiomycetes</taxon>
        <taxon>Debaryomycetaceae</taxon>
        <taxon>Kurtzmaniella</taxon>
    </lineage>
</organism>
<evidence type="ECO:0000256" key="2">
    <source>
        <dbReference type="ARBA" id="ARBA00022630"/>
    </source>
</evidence>
<evidence type="ECO:0000313" key="6">
    <source>
        <dbReference type="Proteomes" id="UP000837801"/>
    </source>
</evidence>
<dbReference type="AlphaFoldDB" id="A0A9P0W072"/>
<name>A0A9P0W072_9ASCO</name>
<evidence type="ECO:0000313" key="5">
    <source>
        <dbReference type="EMBL" id="CAH2354315.1"/>
    </source>
</evidence>
<comment type="similarity">
    <text evidence="1">Belongs to the class-II pyridine nucleotide-disulfide oxidoreductase family.</text>
</comment>
<proteinExistence type="inferred from homology"/>
<keyword evidence="6" id="KW-1185">Reference proteome</keyword>
<keyword evidence="2" id="KW-0285">Flavoprotein</keyword>
<dbReference type="Gene3D" id="3.50.50.60">
    <property type="entry name" value="FAD/NAD(P)-binding domain"/>
    <property type="match status" value="2"/>
</dbReference>
<dbReference type="GO" id="GO:0097237">
    <property type="term" value="P:cellular response to toxic substance"/>
    <property type="evidence" value="ECO:0007669"/>
    <property type="project" value="UniProtKB-ARBA"/>
</dbReference>
<protein>
    <submittedName>
        <fullName evidence="5">Thioredoxin reductase Tcptp</fullName>
    </submittedName>
</protein>
<dbReference type="PANTHER" id="PTHR48105">
    <property type="entry name" value="THIOREDOXIN REDUCTASE 1-RELATED-RELATED"/>
    <property type="match status" value="1"/>
</dbReference>
<accession>A0A9P0W072</accession>
<dbReference type="GO" id="GO:0016491">
    <property type="term" value="F:oxidoreductase activity"/>
    <property type="evidence" value="ECO:0007669"/>
    <property type="project" value="UniProtKB-KW"/>
</dbReference>
<dbReference type="SUPFAM" id="SSF51905">
    <property type="entry name" value="FAD/NAD(P)-binding domain"/>
    <property type="match status" value="1"/>
</dbReference>